<keyword evidence="2" id="KW-0812">Transmembrane</keyword>
<dbReference type="Gene3D" id="3.40.50.150">
    <property type="entry name" value="Vaccinia Virus protein VP39"/>
    <property type="match status" value="1"/>
</dbReference>
<name>A0ABU6K1S6_9RHOO</name>
<feature type="transmembrane region" description="Helical" evidence="2">
    <location>
        <begin position="155"/>
        <end position="176"/>
    </location>
</feature>
<feature type="transmembrane region" description="Helical" evidence="2">
    <location>
        <begin position="403"/>
        <end position="422"/>
    </location>
</feature>
<keyword evidence="2" id="KW-0472">Membrane</keyword>
<feature type="transmembrane region" description="Helical" evidence="2">
    <location>
        <begin position="85"/>
        <end position="104"/>
    </location>
</feature>
<dbReference type="PANTHER" id="PTHR43317:SF1">
    <property type="entry name" value="THERMOSPERMINE SYNTHASE ACAULIS5"/>
    <property type="match status" value="1"/>
</dbReference>
<dbReference type="RefSeq" id="WP_327598696.1">
    <property type="nucleotide sequence ID" value="NZ_JAYXHS010000001.1"/>
</dbReference>
<feature type="transmembrane region" description="Helical" evidence="2">
    <location>
        <begin position="116"/>
        <end position="135"/>
    </location>
</feature>
<dbReference type="InterPro" id="IPR029063">
    <property type="entry name" value="SAM-dependent_MTases_sf"/>
</dbReference>
<evidence type="ECO:0000313" key="4">
    <source>
        <dbReference type="Proteomes" id="UP001331561"/>
    </source>
</evidence>
<evidence type="ECO:0000256" key="1">
    <source>
        <dbReference type="ARBA" id="ARBA00023115"/>
    </source>
</evidence>
<organism evidence="3 4">
    <name type="scientific">Uliginosibacterium silvisoli</name>
    <dbReference type="NCBI Taxonomy" id="3114758"/>
    <lineage>
        <taxon>Bacteria</taxon>
        <taxon>Pseudomonadati</taxon>
        <taxon>Pseudomonadota</taxon>
        <taxon>Betaproteobacteria</taxon>
        <taxon>Rhodocyclales</taxon>
        <taxon>Zoogloeaceae</taxon>
        <taxon>Uliginosibacterium</taxon>
    </lineage>
</organism>
<dbReference type="SUPFAM" id="SSF103473">
    <property type="entry name" value="MFS general substrate transporter"/>
    <property type="match status" value="1"/>
</dbReference>
<feature type="transmembrane region" description="Helical" evidence="2">
    <location>
        <begin position="264"/>
        <end position="282"/>
    </location>
</feature>
<feature type="transmembrane region" description="Helical" evidence="2">
    <location>
        <begin position="378"/>
        <end position="396"/>
    </location>
</feature>
<feature type="transmembrane region" description="Helical" evidence="2">
    <location>
        <begin position="237"/>
        <end position="258"/>
    </location>
</feature>
<dbReference type="EMBL" id="JAYXHS010000001">
    <property type="protein sequence ID" value="MEC5385748.1"/>
    <property type="molecule type" value="Genomic_DNA"/>
</dbReference>
<proteinExistence type="predicted"/>
<comment type="caution">
    <text evidence="3">The sequence shown here is derived from an EMBL/GenBank/DDBJ whole genome shotgun (WGS) entry which is preliminary data.</text>
</comment>
<reference evidence="3 4" key="1">
    <citation type="submission" date="2024-01" db="EMBL/GenBank/DDBJ databases">
        <title>Uliginosibacterium soil sp. nov.</title>
        <authorList>
            <person name="Lv Y."/>
        </authorList>
    </citation>
    <scope>NUCLEOTIDE SEQUENCE [LARGE SCALE GENOMIC DNA]</scope>
    <source>
        <strain evidence="3 4">H3</strain>
    </source>
</reference>
<feature type="transmembrane region" description="Helical" evidence="2">
    <location>
        <begin position="188"/>
        <end position="209"/>
    </location>
</feature>
<feature type="transmembrane region" description="Helical" evidence="2">
    <location>
        <begin position="322"/>
        <end position="341"/>
    </location>
</feature>
<keyword evidence="2" id="KW-1133">Transmembrane helix</keyword>
<evidence type="ECO:0000313" key="3">
    <source>
        <dbReference type="EMBL" id="MEC5385748.1"/>
    </source>
</evidence>
<feature type="transmembrane region" description="Helical" evidence="2">
    <location>
        <begin position="294"/>
        <end position="316"/>
    </location>
</feature>
<dbReference type="NCBIfam" id="NF037959">
    <property type="entry name" value="MFS_SpdSyn"/>
    <property type="match status" value="1"/>
</dbReference>
<feature type="transmembrane region" description="Helical" evidence="2">
    <location>
        <begin position="353"/>
        <end position="372"/>
    </location>
</feature>
<dbReference type="InterPro" id="IPR036259">
    <property type="entry name" value="MFS_trans_sf"/>
</dbReference>
<dbReference type="PANTHER" id="PTHR43317">
    <property type="entry name" value="THERMOSPERMINE SYNTHASE ACAULIS5"/>
    <property type="match status" value="1"/>
</dbReference>
<dbReference type="SUPFAM" id="SSF53335">
    <property type="entry name" value="S-adenosyl-L-methionine-dependent methyltransferases"/>
    <property type="match status" value="1"/>
</dbReference>
<gene>
    <name evidence="3" type="ORF">VVD49_08435</name>
</gene>
<protein>
    <submittedName>
        <fullName evidence="3">Spermidine synthase</fullName>
    </submittedName>
</protein>
<feature type="transmembrane region" description="Helical" evidence="2">
    <location>
        <begin position="20"/>
        <end position="40"/>
    </location>
</feature>
<keyword evidence="1" id="KW-0620">Polyamine biosynthesis</keyword>
<evidence type="ECO:0000256" key="2">
    <source>
        <dbReference type="SAM" id="Phobius"/>
    </source>
</evidence>
<dbReference type="Proteomes" id="UP001331561">
    <property type="component" value="Unassembled WGS sequence"/>
</dbReference>
<keyword evidence="4" id="KW-1185">Reference proteome</keyword>
<dbReference type="Gene3D" id="1.20.1250.20">
    <property type="entry name" value="MFS general substrate transporter like domains"/>
    <property type="match status" value="1"/>
</dbReference>
<sequence>MRAAEFEVTSHAASRLASRIVFAGTIFISAFALFLVQPIIAKQILPWFGGSAAVWAICMVFFQVVLLAGYAYSDWVTHHLTPRRQAILHIALLAISLSCLPIIADPHWKPSGDEDPSLLIIRLLLGTIGLPYFLLSTTGPLIQSWVSRTLIGSHVYRYFSLSNLASLIALICYPFLIERHAAIVGQAWGWSAAYAAFAILCAASAIYFVRHAHALPPEAHARQHTPEGDWDPTLRDYLLWLTPAAMGSWLLVAITNHITQNVAAIPFLWLLPLTLYLLTFVLCFESDRWYRRKLFLPVTATVLGLCAYGLQASLGFNIWTAIPLYAAGVFVICMFLHGELARLRPGPRHLTRFYLMVSLGGALGGIVVGLIAPRVLPAYYELGIGLVITALLAVSILRRHRSLQLAASALAACCAYFLYVQIHDDFAGSRRIERNFYGTLITLDTHRDDANDDVRQLYHGSVKHGEQFLAPARRREATAYYGASAGVGLAIANTPALNKKVGVIGLGAGTLAVYGQPGDNYRMYEINPEVIELAQNEFSFMADSKATIATVLGDARLSLEREAPQNFDVLAVDAFSGDSIPVHLITTQAMDAYLRHMKPDGIIAFHITNRFLRLAPVVANIAAAKGLHTAFIHDENDNPALRNTDWILVARNPAVLAQDAIRKASSPLEPMPALGVWTDDFNNLFEVLK</sequence>
<feature type="transmembrane region" description="Helical" evidence="2">
    <location>
        <begin position="52"/>
        <end position="73"/>
    </location>
</feature>
<accession>A0ABU6K1S6</accession>